<evidence type="ECO:0000313" key="3">
    <source>
        <dbReference type="Proteomes" id="UP000886998"/>
    </source>
</evidence>
<organism evidence="2 3">
    <name type="scientific">Trichonephila inaurata madagascariensis</name>
    <dbReference type="NCBI Taxonomy" id="2747483"/>
    <lineage>
        <taxon>Eukaryota</taxon>
        <taxon>Metazoa</taxon>
        <taxon>Ecdysozoa</taxon>
        <taxon>Arthropoda</taxon>
        <taxon>Chelicerata</taxon>
        <taxon>Arachnida</taxon>
        <taxon>Araneae</taxon>
        <taxon>Araneomorphae</taxon>
        <taxon>Entelegynae</taxon>
        <taxon>Araneoidea</taxon>
        <taxon>Nephilidae</taxon>
        <taxon>Trichonephila</taxon>
        <taxon>Trichonephila inaurata</taxon>
    </lineage>
</organism>
<dbReference type="EMBL" id="BMAV01013619">
    <property type="protein sequence ID" value="GFY61374.1"/>
    <property type="molecule type" value="Genomic_DNA"/>
</dbReference>
<name>A0A8X6XXF4_9ARAC</name>
<proteinExistence type="predicted"/>
<dbReference type="AlphaFoldDB" id="A0A8X6XXF4"/>
<accession>A0A8X6XXF4</accession>
<reference evidence="2" key="1">
    <citation type="submission" date="2020-08" db="EMBL/GenBank/DDBJ databases">
        <title>Multicomponent nature underlies the extraordinary mechanical properties of spider dragline silk.</title>
        <authorList>
            <person name="Kono N."/>
            <person name="Nakamura H."/>
            <person name="Mori M."/>
            <person name="Yoshida Y."/>
            <person name="Ohtoshi R."/>
            <person name="Malay A.D."/>
            <person name="Moran D.A.P."/>
            <person name="Tomita M."/>
            <person name="Numata K."/>
            <person name="Arakawa K."/>
        </authorList>
    </citation>
    <scope>NUCLEOTIDE SEQUENCE</scope>
</reference>
<dbReference type="Proteomes" id="UP000886998">
    <property type="component" value="Unassembled WGS sequence"/>
</dbReference>
<gene>
    <name evidence="1" type="ORF">TNIN_167071</name>
    <name evidence="2" type="ORF">TNIN_431931</name>
</gene>
<sequence length="153" mass="17080">MNELDLDVESISGAFFKSRSTLSSYSGTSTPALPLSNSERRRKAISSNQSLDLAILTHQKLVQFNQHYGDKEKIPELLKFVEDTTADKERLVGELRAMPPCLKPDCPDHIVLKPSDSVYLKIKSETTPKTLESKSRLGGLCLSKENCQIHHPN</sequence>
<protein>
    <submittedName>
        <fullName evidence="2">Uncharacterized protein</fullName>
    </submittedName>
</protein>
<dbReference type="EMBL" id="BMAV01002154">
    <property type="protein sequence ID" value="GFY40872.1"/>
    <property type="molecule type" value="Genomic_DNA"/>
</dbReference>
<evidence type="ECO:0000313" key="2">
    <source>
        <dbReference type="EMBL" id="GFY61374.1"/>
    </source>
</evidence>
<keyword evidence="3" id="KW-1185">Reference proteome</keyword>
<evidence type="ECO:0000313" key="1">
    <source>
        <dbReference type="EMBL" id="GFY40872.1"/>
    </source>
</evidence>
<comment type="caution">
    <text evidence="2">The sequence shown here is derived from an EMBL/GenBank/DDBJ whole genome shotgun (WGS) entry which is preliminary data.</text>
</comment>